<sequence length="143" mass="16366">MKTRLTRIFCLLMAMQVLFMSTGFSMIEHYCKIKGKQTFIFTTPPKCCANKIKHETQSKSSVIKKKKCCEEHTTFLKITPNASHGYEVIPDFVHHNWIDITPKISIVSAWASEVVSFQVPHFYSPAPPLSGRNLLVFIQSFLI</sequence>
<comment type="caution">
    <text evidence="1">The sequence shown here is derived from an EMBL/GenBank/DDBJ whole genome shotgun (WGS) entry which is preliminary data.</text>
</comment>
<reference evidence="1 2" key="1">
    <citation type="submission" date="2018-05" db="EMBL/GenBank/DDBJ databases">
        <title>Genomic Encyclopedia of Archaeal and Bacterial Type Strains, Phase II (KMG-II): from individual species to whole genera.</title>
        <authorList>
            <person name="Goeker M."/>
        </authorList>
    </citation>
    <scope>NUCLEOTIDE SEQUENCE [LARGE SCALE GENOMIC DNA]</scope>
    <source>
        <strain evidence="1 2">DSM 22214</strain>
    </source>
</reference>
<organism evidence="1 2">
    <name type="scientific">Arcicella aurantiaca</name>
    <dbReference type="NCBI Taxonomy" id="591202"/>
    <lineage>
        <taxon>Bacteria</taxon>
        <taxon>Pseudomonadati</taxon>
        <taxon>Bacteroidota</taxon>
        <taxon>Cytophagia</taxon>
        <taxon>Cytophagales</taxon>
        <taxon>Flectobacillaceae</taxon>
        <taxon>Arcicella</taxon>
    </lineage>
</organism>
<dbReference type="EMBL" id="QGGO01000038">
    <property type="protein sequence ID" value="PWK17077.1"/>
    <property type="molecule type" value="Genomic_DNA"/>
</dbReference>
<gene>
    <name evidence="1" type="ORF">LV89_04528</name>
</gene>
<protein>
    <submittedName>
        <fullName evidence="1">Uncharacterized protein</fullName>
    </submittedName>
</protein>
<dbReference type="AlphaFoldDB" id="A0A316DFL0"/>
<proteinExistence type="predicted"/>
<dbReference type="InterPro" id="IPR058512">
    <property type="entry name" value="DUF8199"/>
</dbReference>
<dbReference type="Pfam" id="PF26622">
    <property type="entry name" value="DUF8199"/>
    <property type="match status" value="1"/>
</dbReference>
<dbReference type="OrthoDB" id="952405at2"/>
<dbReference type="Proteomes" id="UP000245489">
    <property type="component" value="Unassembled WGS sequence"/>
</dbReference>
<name>A0A316DFL0_9BACT</name>
<accession>A0A316DFL0</accession>
<dbReference type="RefSeq" id="WP_146199241.1">
    <property type="nucleotide sequence ID" value="NZ_QGGO01000038.1"/>
</dbReference>
<dbReference type="InterPro" id="IPR058060">
    <property type="entry name" value="HYC_CC_PP"/>
</dbReference>
<keyword evidence="2" id="KW-1185">Reference proteome</keyword>
<dbReference type="NCBIfam" id="NF047658">
    <property type="entry name" value="HYC_CC_PP"/>
    <property type="match status" value="1"/>
</dbReference>
<evidence type="ECO:0000313" key="2">
    <source>
        <dbReference type="Proteomes" id="UP000245489"/>
    </source>
</evidence>
<evidence type="ECO:0000313" key="1">
    <source>
        <dbReference type="EMBL" id="PWK17077.1"/>
    </source>
</evidence>